<dbReference type="STRING" id="521045.Kole_0890"/>
<dbReference type="Gene3D" id="1.10.150.700">
    <property type="entry name" value="PolC, middle finger domain"/>
    <property type="match status" value="2"/>
</dbReference>
<dbReference type="InterPro" id="IPR011708">
    <property type="entry name" value="DNA_pol3_alpha_NTPase_dom"/>
</dbReference>
<dbReference type="InterPro" id="IPR040982">
    <property type="entry name" value="DNA_pol3_finger"/>
</dbReference>
<evidence type="ECO:0000256" key="2">
    <source>
        <dbReference type="ARBA" id="ARBA00022490"/>
    </source>
</evidence>
<keyword evidence="3 11" id="KW-0808">Transferase</keyword>
<evidence type="ECO:0000259" key="12">
    <source>
        <dbReference type="SMART" id="SM00479"/>
    </source>
</evidence>
<dbReference type="EC" id="2.7.7.7" evidence="11"/>
<dbReference type="HOGENOM" id="CLU_003297_2_0_0"/>
<dbReference type="InterPro" id="IPR004013">
    <property type="entry name" value="PHP_dom"/>
</dbReference>
<keyword evidence="2 11" id="KW-0963">Cytoplasm</keyword>
<dbReference type="NCBIfam" id="TIGR00573">
    <property type="entry name" value="dnaq"/>
    <property type="match status" value="1"/>
</dbReference>
<dbReference type="InterPro" id="IPR012337">
    <property type="entry name" value="RNaseH-like_sf"/>
</dbReference>
<evidence type="ECO:0000256" key="3">
    <source>
        <dbReference type="ARBA" id="ARBA00022679"/>
    </source>
</evidence>
<keyword evidence="5 11" id="KW-0235">DNA replication</keyword>
<dbReference type="InterPro" id="IPR029460">
    <property type="entry name" value="DNAPol_HHH"/>
</dbReference>
<evidence type="ECO:0000256" key="1">
    <source>
        <dbReference type="ARBA" id="ARBA00003452"/>
    </source>
</evidence>
<dbReference type="FunFam" id="3.30.420.10:FF:000045">
    <property type="entry name" value="3'-5' exonuclease DinG"/>
    <property type="match status" value="1"/>
</dbReference>
<sequence>MKLRFKELNIPISRIVERILGFYPEYNCDSFYVLDAVVDLSKREMTLVFDDKLPEKIKRFLLERFVKVASAQLNIRVSLGFRPVSESLHHPDGVPLAGKEPSGVDDAEFDIDAFIKHTNGLASYLEQSDIKFDGEKIIIHVKNSFAEARIRSKKDDLRQAIKKTAGKNIPFEIIFEPIQNEAKPDIVPETPLILSPSSATSGESAQVLKPSKKESTVILGRRIRQAPQKICDVMGREKDVVVAGKVFGLDKWNGKVSVLTFNVTDFTDSIICKLIGAKAREVWNGINNGDELLVRGKLEYDDRIKEEVLMVRDLNQIELPKRKDNAEEKRVELHLHTKMSALDAIVDVNELFKTLKSWGHDAVALTDHGVVQSIPNFYFAAKKSGIKPIFGMEGYMVNDSEPIVREIEDKNLELMNSIYVVFDLETTGLDPSADEIIEIGAVKLKGTEVIGEFSSFVKPERNLSEKVTRITGISDRELEDAPSLSEVLPKFLEFCKDSVLVAHNATFDYRFVRNAVKQLYNEDWKLPYIDTLALSKSLLKSKSYSLDNVVKRLKLGDFEHHRASEDARITAEVFKKLLSMAKKRGIKKIAELENLRKHINISSLRPLHVTILAKNKTGLRNLYELVTLSHTKYFYKKPRIPKSILLEKREGLIIGSACISGELSKAYLSGANAAELEEIAKFFDFIEIMPLDVLDYNEAEAHITRENLKNMYREFYRIGKKLNIPVVMTGDVHFLEPEDAIYRAVLEAAQEYQNFDKQPSLYLRTTEEMLEAAKEIFEDEEIAYEVVVKNSRKIALMVENIAPIRGKLHPPIIEGADEQVRELTYKTAHEIYGDPLPEIVEKRLEKELRAIIGHGYAVLYLIAQKIVRKSNEDGYVVGSRGSVGSSLVATMLGITEVNPLPPHYVCPACKHSEFVLDGSVESGYDLKDKSCPECGALMQKNGQNIPFETFLGFEGDKVPDIDLNFSGEYQERAHAYLEKLFGKDHVFRAGTISTLAERTAYGFVKAYMERSKKQLRRAEIDRLASGIVGVRKTTGQHPGGLMIVPKDRDVHEFTPVQFPANDTKSRTMTTHFAYEVIHDDLVKIDALGHDDPTFIRMLKDITGVDPTTVPMDDKDTLSIFSSTKVLGINPRDLGTDVGTLGIPEFGTQFVRGMLRETRPKTFGELVRISGLSHGTDVWLNNARDWIVSKKATLSDVIACRDDIMNYLISKGIEPLKAFKIMEKVRKGKGITDEEVEMMQEAEVPEWFIESCRRIKYLFPKAHAVAYVSMGYRVAYFKVHYPLAFYSTYFTIKGDEFDVDLALGDVSGIRKEITNLKNNANKNVKERSKETLLEIVLEMRLRGYSFLPVDLEKSDARRFLIEGNALRIPFNRLKNLGYKVAISIIKEREKRPFSSVEDLLKRTSINKTHVEILRKYGAFKGLPEKEQITLF</sequence>
<dbReference type="SUPFAM" id="SSF160975">
    <property type="entry name" value="AF1531-like"/>
    <property type="match status" value="1"/>
</dbReference>
<dbReference type="NCBIfam" id="TIGR01405">
    <property type="entry name" value="polC_Gram_pos"/>
    <property type="match status" value="1"/>
</dbReference>
<evidence type="ECO:0000256" key="7">
    <source>
        <dbReference type="ARBA" id="ARBA00022801"/>
    </source>
</evidence>
<gene>
    <name evidence="11" type="primary">polC</name>
    <name evidence="14" type="ordered locus">Kole_0890</name>
</gene>
<keyword evidence="15" id="KW-1185">Reference proteome</keyword>
<dbReference type="GO" id="GO:0005737">
    <property type="term" value="C:cytoplasm"/>
    <property type="evidence" value="ECO:0007669"/>
    <property type="project" value="UniProtKB-SubCell"/>
</dbReference>
<dbReference type="CDD" id="cd07435">
    <property type="entry name" value="PHP_PolIIIA_POLC"/>
    <property type="match status" value="1"/>
</dbReference>
<dbReference type="GO" id="GO:0003677">
    <property type="term" value="F:DNA binding"/>
    <property type="evidence" value="ECO:0007669"/>
    <property type="project" value="UniProtKB-UniRule"/>
</dbReference>
<dbReference type="PANTHER" id="PTHR32294:SF5">
    <property type="entry name" value="DNA POLYMERASE III POLC-TYPE"/>
    <property type="match status" value="1"/>
</dbReference>
<dbReference type="CDD" id="cd06127">
    <property type="entry name" value="DEDDh"/>
    <property type="match status" value="1"/>
</dbReference>
<dbReference type="InterPro" id="IPR013520">
    <property type="entry name" value="Ribonucl_H"/>
</dbReference>
<dbReference type="Pfam" id="PF14579">
    <property type="entry name" value="HHH_6"/>
    <property type="match status" value="1"/>
</dbReference>
<comment type="similarity">
    <text evidence="11">Belongs to the DNA polymerase type-C family. PolC subfamily.</text>
</comment>
<dbReference type="Proteomes" id="UP000002382">
    <property type="component" value="Chromosome"/>
</dbReference>
<keyword evidence="8 11" id="KW-0269">Exonuclease</keyword>
<reference evidence="14 15" key="2">
    <citation type="journal article" date="2011" name="J. Bacteriol.">
        <title>Genome Sequence of Kosmotoga olearia Strain TBF 19.5.1, a Thermophilic Bacterium with a Wide Growth Temperature Range, Isolated from the Troll B Oil Platform in the North Sea.</title>
        <authorList>
            <person name="Swithers K.S."/>
            <person name="Dipippo J.L."/>
            <person name="Bruce D.C."/>
            <person name="Detter C."/>
            <person name="Tapia R."/>
            <person name="Han S."/>
            <person name="Goodwin L.A."/>
            <person name="Han J."/>
            <person name="Woyke T."/>
            <person name="Pitluck S."/>
            <person name="Pennacchio L."/>
            <person name="Nolan M."/>
            <person name="Mikhailova N."/>
            <person name="Land M.L."/>
            <person name="Nesbo C.L."/>
            <person name="Gogarten J.P."/>
            <person name="Noll K.M."/>
        </authorList>
    </citation>
    <scope>NUCLEOTIDE SEQUENCE [LARGE SCALE GENOMIC DNA]</scope>
    <source>
        <strain evidence="15">ATCC BAA-1733 / DSM 21960 / TBF 19.5.1</strain>
    </source>
</reference>
<dbReference type="GO" id="GO:0006261">
    <property type="term" value="P:DNA-templated DNA replication"/>
    <property type="evidence" value="ECO:0007669"/>
    <property type="project" value="UniProtKB-UniRule"/>
</dbReference>
<dbReference type="InterPro" id="IPR044923">
    <property type="entry name" value="PolC_middle_finger_sf"/>
</dbReference>
<accession>C5CGL7</accession>
<dbReference type="Pfam" id="PF07733">
    <property type="entry name" value="DNA_pol3_alpha"/>
    <property type="match status" value="2"/>
</dbReference>
<dbReference type="Pfam" id="PF17657">
    <property type="entry name" value="DNA_pol3_finger"/>
    <property type="match status" value="1"/>
</dbReference>
<dbReference type="SMART" id="SM00479">
    <property type="entry name" value="EXOIII"/>
    <property type="match status" value="1"/>
</dbReference>
<dbReference type="eggNOG" id="COG2176">
    <property type="taxonomic scope" value="Bacteria"/>
</dbReference>
<dbReference type="InterPro" id="IPR006054">
    <property type="entry name" value="DnaQ"/>
</dbReference>
<evidence type="ECO:0000256" key="4">
    <source>
        <dbReference type="ARBA" id="ARBA00022695"/>
    </source>
</evidence>
<evidence type="ECO:0000259" key="13">
    <source>
        <dbReference type="SMART" id="SM00481"/>
    </source>
</evidence>
<dbReference type="InterPro" id="IPR036397">
    <property type="entry name" value="RNaseH_sf"/>
</dbReference>
<dbReference type="Gene3D" id="3.30.1900.20">
    <property type="match status" value="2"/>
</dbReference>
<evidence type="ECO:0000256" key="9">
    <source>
        <dbReference type="ARBA" id="ARBA00022932"/>
    </source>
</evidence>
<dbReference type="OrthoDB" id="9804290at2"/>
<dbReference type="Pfam" id="PF00929">
    <property type="entry name" value="RNase_T"/>
    <property type="match status" value="1"/>
</dbReference>
<evidence type="ECO:0000256" key="10">
    <source>
        <dbReference type="ARBA" id="ARBA00049244"/>
    </source>
</evidence>
<keyword evidence="6 11" id="KW-0540">Nuclease</keyword>
<dbReference type="Pfam" id="PF02811">
    <property type="entry name" value="PHP"/>
    <property type="match status" value="1"/>
</dbReference>
<comment type="subcellular location">
    <subcellularLocation>
        <location evidence="11">Cytoplasm</location>
    </subcellularLocation>
</comment>
<keyword evidence="9 11" id="KW-0239">DNA-directed DNA polymerase</keyword>
<dbReference type="GO" id="GO:0008408">
    <property type="term" value="F:3'-5' exonuclease activity"/>
    <property type="evidence" value="ECO:0007669"/>
    <property type="project" value="UniProtKB-UniRule"/>
</dbReference>
<dbReference type="RefSeq" id="WP_015868261.1">
    <property type="nucleotide sequence ID" value="NC_012785.1"/>
</dbReference>
<comment type="catalytic activity">
    <reaction evidence="10 11">
        <text>DNA(n) + a 2'-deoxyribonucleoside 5'-triphosphate = DNA(n+1) + diphosphate</text>
        <dbReference type="Rhea" id="RHEA:22508"/>
        <dbReference type="Rhea" id="RHEA-COMP:17339"/>
        <dbReference type="Rhea" id="RHEA-COMP:17340"/>
        <dbReference type="ChEBI" id="CHEBI:33019"/>
        <dbReference type="ChEBI" id="CHEBI:61560"/>
        <dbReference type="ChEBI" id="CHEBI:173112"/>
        <dbReference type="EC" id="2.7.7.7"/>
    </reaction>
</comment>
<dbReference type="KEGG" id="kol:Kole_0890"/>
<evidence type="ECO:0000313" key="15">
    <source>
        <dbReference type="Proteomes" id="UP000002382"/>
    </source>
</evidence>
<feature type="domain" description="Polymerase/histidinol phosphatase N-terminal" evidence="13">
    <location>
        <begin position="331"/>
        <end position="398"/>
    </location>
</feature>
<keyword evidence="7 11" id="KW-0378">Hydrolase</keyword>
<evidence type="ECO:0000256" key="11">
    <source>
        <dbReference type="HAMAP-Rule" id="MF_00356"/>
    </source>
</evidence>
<evidence type="ECO:0000256" key="6">
    <source>
        <dbReference type="ARBA" id="ARBA00022722"/>
    </source>
</evidence>
<evidence type="ECO:0000313" key="14">
    <source>
        <dbReference type="EMBL" id="ACR79599.1"/>
    </source>
</evidence>
<name>C5CGL7_KOSOT</name>
<dbReference type="CDD" id="cd04484">
    <property type="entry name" value="polC_OBF"/>
    <property type="match status" value="1"/>
</dbReference>
<dbReference type="InterPro" id="IPR012340">
    <property type="entry name" value="NA-bd_OB-fold"/>
</dbReference>
<reference evidence="14 15" key="1">
    <citation type="submission" date="2009-06" db="EMBL/GenBank/DDBJ databases">
        <title>Complete sequence of Thermotogales bacterium TBF 19.5.1.</title>
        <authorList>
            <consortium name="US DOE Joint Genome Institute"/>
            <person name="Lucas S."/>
            <person name="Copeland A."/>
            <person name="Lapidus A."/>
            <person name="Glavina del Rio T."/>
            <person name="Tice H."/>
            <person name="Bruce D."/>
            <person name="Goodwin L."/>
            <person name="Pitluck S."/>
            <person name="Chertkov O."/>
            <person name="Brettin T."/>
            <person name="Detter J.C."/>
            <person name="Han C."/>
            <person name="Schmutz J."/>
            <person name="Larimer F."/>
            <person name="Land M."/>
            <person name="Hauser L."/>
            <person name="Kyrpides N."/>
            <person name="Ovchinnikova G."/>
            <person name="Noll K."/>
        </authorList>
    </citation>
    <scope>NUCLEOTIDE SEQUENCE [LARGE SCALE GENOMIC DNA]</scope>
    <source>
        <strain evidence="15">ATCC BAA-1733 / DSM 21960 / TBF 19.5.1</strain>
    </source>
</reference>
<dbReference type="SMART" id="SM00481">
    <property type="entry name" value="POLIIIAc"/>
    <property type="match status" value="1"/>
</dbReference>
<dbReference type="GO" id="GO:0003887">
    <property type="term" value="F:DNA-directed DNA polymerase activity"/>
    <property type="evidence" value="ECO:0007669"/>
    <property type="project" value="UniProtKB-UniRule"/>
</dbReference>
<dbReference type="InterPro" id="IPR003141">
    <property type="entry name" value="Pol/His_phosphatase_N"/>
</dbReference>
<comment type="function">
    <text evidence="1 11">Required for replicative DNA synthesis. This DNA polymerase also exhibits 3' to 5' exonuclease activity.</text>
</comment>
<evidence type="ECO:0000256" key="8">
    <source>
        <dbReference type="ARBA" id="ARBA00022839"/>
    </source>
</evidence>
<dbReference type="SUPFAM" id="SSF53098">
    <property type="entry name" value="Ribonuclease H-like"/>
    <property type="match status" value="1"/>
</dbReference>
<dbReference type="Gene3D" id="1.10.150.870">
    <property type="match status" value="1"/>
</dbReference>
<dbReference type="NCBIfam" id="NF001688">
    <property type="entry name" value="PRK00448.1"/>
    <property type="match status" value="1"/>
</dbReference>
<keyword evidence="4 11" id="KW-0548">Nucleotidyltransferase</keyword>
<evidence type="ECO:0000256" key="5">
    <source>
        <dbReference type="ARBA" id="ARBA00022705"/>
    </source>
</evidence>
<feature type="domain" description="Exonuclease" evidence="12">
    <location>
        <begin position="418"/>
        <end position="583"/>
    </location>
</feature>
<dbReference type="InterPro" id="IPR004805">
    <property type="entry name" value="DnaE2/DnaE/PolC"/>
</dbReference>
<organism evidence="14 15">
    <name type="scientific">Kosmotoga olearia (strain ATCC BAA-1733 / DSM 21960 / TBF 19.5.1)</name>
    <dbReference type="NCBI Taxonomy" id="521045"/>
    <lineage>
        <taxon>Bacteria</taxon>
        <taxon>Thermotogati</taxon>
        <taxon>Thermotogota</taxon>
        <taxon>Thermotogae</taxon>
        <taxon>Kosmotogales</taxon>
        <taxon>Kosmotogaceae</taxon>
        <taxon>Kosmotoga</taxon>
    </lineage>
</organism>
<dbReference type="InterPro" id="IPR006308">
    <property type="entry name" value="Pol_III_a_PolC-type_gram_pos"/>
</dbReference>
<dbReference type="Gene3D" id="3.20.20.140">
    <property type="entry name" value="Metal-dependent hydrolases"/>
    <property type="match status" value="2"/>
</dbReference>
<proteinExistence type="inferred from homology"/>
<protein>
    <recommendedName>
        <fullName evidence="11">DNA polymerase III PolC-type</fullName>
        <shortName evidence="11">PolIII</shortName>
        <ecNumber evidence="11">2.7.7.7</ecNumber>
    </recommendedName>
</protein>
<dbReference type="EMBL" id="CP001634">
    <property type="protein sequence ID" value="ACR79599.1"/>
    <property type="molecule type" value="Genomic_DNA"/>
</dbReference>
<dbReference type="Gene3D" id="3.30.420.10">
    <property type="entry name" value="Ribonuclease H-like superfamily/Ribonuclease H"/>
    <property type="match status" value="1"/>
</dbReference>
<dbReference type="PANTHER" id="PTHR32294">
    <property type="entry name" value="DNA POLYMERASE III SUBUNIT ALPHA"/>
    <property type="match status" value="1"/>
</dbReference>
<dbReference type="Gene3D" id="2.40.50.140">
    <property type="entry name" value="Nucleic acid-binding proteins"/>
    <property type="match status" value="1"/>
</dbReference>
<dbReference type="HAMAP" id="MF_00356">
    <property type="entry name" value="DNApol_PolC"/>
    <property type="match status" value="1"/>
</dbReference>